<gene>
    <name evidence="1" type="ORF">PXEA_LOCUS17487</name>
</gene>
<evidence type="ECO:0000313" key="2">
    <source>
        <dbReference type="Proteomes" id="UP000784294"/>
    </source>
</evidence>
<accession>A0A3S5FEA2</accession>
<name>A0A3S5FEA2_9PLAT</name>
<dbReference type="EMBL" id="CAAALY010065522">
    <property type="protein sequence ID" value="VEL24047.1"/>
    <property type="molecule type" value="Genomic_DNA"/>
</dbReference>
<keyword evidence="2" id="KW-1185">Reference proteome</keyword>
<proteinExistence type="predicted"/>
<comment type="caution">
    <text evidence="1">The sequence shown here is derived from an EMBL/GenBank/DDBJ whole genome shotgun (WGS) entry which is preliminary data.</text>
</comment>
<organism evidence="1 2">
    <name type="scientific">Protopolystoma xenopodis</name>
    <dbReference type="NCBI Taxonomy" id="117903"/>
    <lineage>
        <taxon>Eukaryota</taxon>
        <taxon>Metazoa</taxon>
        <taxon>Spiralia</taxon>
        <taxon>Lophotrochozoa</taxon>
        <taxon>Platyhelminthes</taxon>
        <taxon>Monogenea</taxon>
        <taxon>Polyopisthocotylea</taxon>
        <taxon>Polystomatidea</taxon>
        <taxon>Polystomatidae</taxon>
        <taxon>Protopolystoma</taxon>
    </lineage>
</organism>
<protein>
    <submittedName>
        <fullName evidence="1">Uncharacterized protein</fullName>
    </submittedName>
</protein>
<sequence>MPVNRLGMYQVNGPMPEITNTIADDTELGTFHKVSLTLRLRRENEVELAHEGREFNKDSSELWDLFEQIYRPDAKVEWIEFVNNPSESSSVYCSITDKQQRSIEEIKMTWQYELNGSN</sequence>
<evidence type="ECO:0000313" key="1">
    <source>
        <dbReference type="EMBL" id="VEL24047.1"/>
    </source>
</evidence>
<reference evidence="1" key="1">
    <citation type="submission" date="2018-11" db="EMBL/GenBank/DDBJ databases">
        <authorList>
            <consortium name="Pathogen Informatics"/>
        </authorList>
    </citation>
    <scope>NUCLEOTIDE SEQUENCE</scope>
</reference>
<dbReference type="Proteomes" id="UP000784294">
    <property type="component" value="Unassembled WGS sequence"/>
</dbReference>
<dbReference type="AlphaFoldDB" id="A0A3S5FEA2"/>